<sequence length="60" mass="7187">MHYTPETKSLFYLTYLGYLFGRFILHTYYPLSHILIMLIMSIFQPNPKICVIINNVYLNI</sequence>
<dbReference type="EMBL" id="AUPC02000019">
    <property type="protein sequence ID" value="POG80166.1"/>
    <property type="molecule type" value="Genomic_DNA"/>
</dbReference>
<evidence type="ECO:0000256" key="1">
    <source>
        <dbReference type="SAM" id="Phobius"/>
    </source>
</evidence>
<keyword evidence="1" id="KW-1133">Transmembrane helix</keyword>
<proteinExistence type="predicted"/>
<reference evidence="2 3" key="1">
    <citation type="journal article" date="2013" name="Proc. Natl. Acad. Sci. U.S.A.">
        <title>Genome of an arbuscular mycorrhizal fungus provides insight into the oldest plant symbiosis.</title>
        <authorList>
            <person name="Tisserant E."/>
            <person name="Malbreil M."/>
            <person name="Kuo A."/>
            <person name="Kohler A."/>
            <person name="Symeonidi A."/>
            <person name="Balestrini R."/>
            <person name="Charron P."/>
            <person name="Duensing N."/>
            <person name="Frei Dit Frey N."/>
            <person name="Gianinazzi-Pearson V."/>
            <person name="Gilbert L.B."/>
            <person name="Handa Y."/>
            <person name="Herr J.R."/>
            <person name="Hijri M."/>
            <person name="Koul R."/>
            <person name="Kawaguchi M."/>
            <person name="Krajinski F."/>
            <person name="Lammers P.J."/>
            <person name="Masclaux F.G."/>
            <person name="Murat C."/>
            <person name="Morin E."/>
            <person name="Ndikumana S."/>
            <person name="Pagni M."/>
            <person name="Petitpierre D."/>
            <person name="Requena N."/>
            <person name="Rosikiewicz P."/>
            <person name="Riley R."/>
            <person name="Saito K."/>
            <person name="San Clemente H."/>
            <person name="Shapiro H."/>
            <person name="van Tuinen D."/>
            <person name="Becard G."/>
            <person name="Bonfante P."/>
            <person name="Paszkowski U."/>
            <person name="Shachar-Hill Y.Y."/>
            <person name="Tuskan G.A."/>
            <person name="Young P.W."/>
            <person name="Sanders I.R."/>
            <person name="Henrissat B."/>
            <person name="Rensing S.A."/>
            <person name="Grigoriev I.V."/>
            <person name="Corradi N."/>
            <person name="Roux C."/>
            <person name="Martin F."/>
        </authorList>
    </citation>
    <scope>NUCLEOTIDE SEQUENCE [LARGE SCALE GENOMIC DNA]</scope>
    <source>
        <strain evidence="2 3">DAOM 197198</strain>
    </source>
</reference>
<evidence type="ECO:0000313" key="3">
    <source>
        <dbReference type="Proteomes" id="UP000018888"/>
    </source>
</evidence>
<comment type="caution">
    <text evidence="2">The sequence shown here is derived from an EMBL/GenBank/DDBJ whole genome shotgun (WGS) entry which is preliminary data.</text>
</comment>
<keyword evidence="3" id="KW-1185">Reference proteome</keyword>
<protein>
    <submittedName>
        <fullName evidence="2">Uncharacterized protein</fullName>
    </submittedName>
</protein>
<name>A0A2P4QR89_RHIID</name>
<gene>
    <name evidence="2" type="ORF">GLOIN_2v1519002</name>
</gene>
<dbReference type="AlphaFoldDB" id="A0A2P4QR89"/>
<accession>A0A2P4QR89</accession>
<feature type="transmembrane region" description="Helical" evidence="1">
    <location>
        <begin position="12"/>
        <end position="31"/>
    </location>
</feature>
<keyword evidence="1" id="KW-0472">Membrane</keyword>
<organism evidence="2 3">
    <name type="scientific">Rhizophagus irregularis (strain DAOM 181602 / DAOM 197198 / MUCL 43194)</name>
    <name type="common">Arbuscular mycorrhizal fungus</name>
    <name type="synonym">Glomus intraradices</name>
    <dbReference type="NCBI Taxonomy" id="747089"/>
    <lineage>
        <taxon>Eukaryota</taxon>
        <taxon>Fungi</taxon>
        <taxon>Fungi incertae sedis</taxon>
        <taxon>Mucoromycota</taxon>
        <taxon>Glomeromycotina</taxon>
        <taxon>Glomeromycetes</taxon>
        <taxon>Glomerales</taxon>
        <taxon>Glomeraceae</taxon>
        <taxon>Rhizophagus</taxon>
    </lineage>
</organism>
<reference evidence="2 3" key="2">
    <citation type="journal article" date="2018" name="New Phytol.">
        <title>High intraspecific genome diversity in the model arbuscular mycorrhizal symbiont Rhizophagus irregularis.</title>
        <authorList>
            <person name="Chen E.C.H."/>
            <person name="Morin E."/>
            <person name="Beaudet D."/>
            <person name="Noel J."/>
            <person name="Yildirir G."/>
            <person name="Ndikumana S."/>
            <person name="Charron P."/>
            <person name="St-Onge C."/>
            <person name="Giorgi J."/>
            <person name="Kruger M."/>
            <person name="Marton T."/>
            <person name="Ropars J."/>
            <person name="Grigoriev I.V."/>
            <person name="Hainaut M."/>
            <person name="Henrissat B."/>
            <person name="Roux C."/>
            <person name="Martin F."/>
            <person name="Corradi N."/>
        </authorList>
    </citation>
    <scope>NUCLEOTIDE SEQUENCE [LARGE SCALE GENOMIC DNA]</scope>
    <source>
        <strain evidence="2 3">DAOM 197198</strain>
    </source>
</reference>
<evidence type="ECO:0000313" key="2">
    <source>
        <dbReference type="EMBL" id="POG80166.1"/>
    </source>
</evidence>
<keyword evidence="1" id="KW-0812">Transmembrane</keyword>
<dbReference type="Proteomes" id="UP000018888">
    <property type="component" value="Unassembled WGS sequence"/>
</dbReference>